<feature type="transmembrane region" description="Helical" evidence="10">
    <location>
        <begin position="257"/>
        <end position="281"/>
    </location>
</feature>
<dbReference type="FunCoup" id="A0A7M7J7M4">
    <property type="interactions" value="98"/>
</dbReference>
<reference evidence="11" key="1">
    <citation type="submission" date="2021-01" db="UniProtKB">
        <authorList>
            <consortium name="EnsemblMetazoa"/>
        </authorList>
    </citation>
    <scope>IDENTIFICATION</scope>
</reference>
<dbReference type="AlphaFoldDB" id="A0A7M7J7M4"/>
<keyword evidence="4 10" id="KW-0812">Transmembrane</keyword>
<protein>
    <recommendedName>
        <fullName evidence="10">Odorant receptor</fullName>
    </recommendedName>
</protein>
<keyword evidence="2" id="KW-1003">Cell membrane</keyword>
<dbReference type="GeneID" id="100115339"/>
<evidence type="ECO:0000256" key="5">
    <source>
        <dbReference type="ARBA" id="ARBA00022725"/>
    </source>
</evidence>
<accession>A0A7M7J7M4</accession>
<dbReference type="GO" id="GO:0004984">
    <property type="term" value="F:olfactory receptor activity"/>
    <property type="evidence" value="ECO:0007669"/>
    <property type="project" value="InterPro"/>
</dbReference>
<feature type="transmembrane region" description="Helical" evidence="10">
    <location>
        <begin position="293"/>
        <end position="312"/>
    </location>
</feature>
<proteinExistence type="inferred from homology"/>
<evidence type="ECO:0000256" key="9">
    <source>
        <dbReference type="ARBA" id="ARBA00023224"/>
    </source>
</evidence>
<keyword evidence="12" id="KW-1185">Reference proteome</keyword>
<dbReference type="GO" id="GO:0007165">
    <property type="term" value="P:signal transduction"/>
    <property type="evidence" value="ECO:0007669"/>
    <property type="project" value="UniProtKB-KW"/>
</dbReference>
<dbReference type="PANTHER" id="PTHR21137:SF35">
    <property type="entry name" value="ODORANT RECEPTOR 19A-RELATED"/>
    <property type="match status" value="1"/>
</dbReference>
<sequence>MDDEIFIRPYQISLKLVGAWPGCAKLSGFFFVTGWSSILLFFALWNTTEVYENLDFLVDNLVNVIAVVVGLLKLTTLRVKRSIFLFRTLMTILNKMLEDWQTMKMIEEFKAMTDNFERSKWICKSIVMLYNSLILTFLLKPAISYMNDSVEHREYLAPVSFPKFMDAKQSPMYEIITAGEIVTTFLCLNSHALIEGLLASSVLHACSKVDAVRQEIVKFSDVCRTQSGDKMLKLTAIRRLVNVHVNCDEFSENVENIFTVISFFHISLLTLMQVLSGYMFILNLEEGGEILQTLHHGLIIIVILVSCGYYCIAGEYLTNQNELLNVEIYNCFWTEFPVPQQKAIKFILAKSQRPVRLTFGKFDQLNLLCLTKIIKTSFSYLSLVRQVH</sequence>
<feature type="transmembrane region" description="Helical" evidence="10">
    <location>
        <begin position="26"/>
        <end position="45"/>
    </location>
</feature>
<evidence type="ECO:0000256" key="6">
    <source>
        <dbReference type="ARBA" id="ARBA00022989"/>
    </source>
</evidence>
<evidence type="ECO:0000256" key="2">
    <source>
        <dbReference type="ARBA" id="ARBA00022475"/>
    </source>
</evidence>
<keyword evidence="5 10" id="KW-0552">Olfaction</keyword>
<dbReference type="EnsemblMetazoa" id="XM_016989002">
    <property type="protein sequence ID" value="XP_016844491"/>
    <property type="gene ID" value="GeneID_100115339"/>
</dbReference>
<dbReference type="Proteomes" id="UP000002358">
    <property type="component" value="Chromosome 4"/>
</dbReference>
<keyword evidence="9 10" id="KW-0807">Transducer</keyword>
<feature type="transmembrane region" description="Helical" evidence="10">
    <location>
        <begin position="57"/>
        <end position="77"/>
    </location>
</feature>
<dbReference type="CTD" id="23687549"/>
<comment type="subcellular location">
    <subcellularLocation>
        <location evidence="1 10">Cell membrane</location>
        <topology evidence="1 10">Multi-pass membrane protein</topology>
    </subcellularLocation>
</comment>
<organism evidence="11 12">
    <name type="scientific">Nasonia vitripennis</name>
    <name type="common">Parasitic wasp</name>
    <dbReference type="NCBI Taxonomy" id="7425"/>
    <lineage>
        <taxon>Eukaryota</taxon>
        <taxon>Metazoa</taxon>
        <taxon>Ecdysozoa</taxon>
        <taxon>Arthropoda</taxon>
        <taxon>Hexapoda</taxon>
        <taxon>Insecta</taxon>
        <taxon>Pterygota</taxon>
        <taxon>Neoptera</taxon>
        <taxon>Endopterygota</taxon>
        <taxon>Hymenoptera</taxon>
        <taxon>Apocrita</taxon>
        <taxon>Proctotrupomorpha</taxon>
        <taxon>Chalcidoidea</taxon>
        <taxon>Pteromalidae</taxon>
        <taxon>Pteromalinae</taxon>
        <taxon>Nasonia</taxon>
    </lineage>
</organism>
<dbReference type="InterPro" id="IPR004117">
    <property type="entry name" value="7tm6_olfct_rcpt"/>
</dbReference>
<evidence type="ECO:0000256" key="8">
    <source>
        <dbReference type="ARBA" id="ARBA00023170"/>
    </source>
</evidence>
<keyword evidence="6 10" id="KW-1133">Transmembrane helix</keyword>
<evidence type="ECO:0000313" key="11">
    <source>
        <dbReference type="EnsemblMetazoa" id="XP_016844491"/>
    </source>
</evidence>
<dbReference type="GO" id="GO:0005886">
    <property type="term" value="C:plasma membrane"/>
    <property type="evidence" value="ECO:0007669"/>
    <property type="project" value="UniProtKB-SubCell"/>
</dbReference>
<dbReference type="RefSeq" id="XP_016844491.1">
    <property type="nucleotide sequence ID" value="XM_016989002.2"/>
</dbReference>
<dbReference type="OrthoDB" id="6765072at2759"/>
<dbReference type="InParanoid" id="A0A7M7J7M4"/>
<keyword evidence="8 10" id="KW-0675">Receptor</keyword>
<comment type="caution">
    <text evidence="10">Lacks conserved residue(s) required for the propagation of feature annotation.</text>
</comment>
<dbReference type="PANTHER" id="PTHR21137">
    <property type="entry name" value="ODORANT RECEPTOR"/>
    <property type="match status" value="1"/>
</dbReference>
<comment type="similarity">
    <text evidence="10">Belongs to the insect chemoreceptor superfamily. Heteromeric odorant receptor channel (TC 1.A.69) family.</text>
</comment>
<evidence type="ECO:0000256" key="10">
    <source>
        <dbReference type="RuleBase" id="RU351113"/>
    </source>
</evidence>
<evidence type="ECO:0000256" key="4">
    <source>
        <dbReference type="ARBA" id="ARBA00022692"/>
    </source>
</evidence>
<dbReference type="Pfam" id="PF02949">
    <property type="entry name" value="7tm_6"/>
    <property type="match status" value="1"/>
</dbReference>
<keyword evidence="3 10" id="KW-0716">Sensory transduction</keyword>
<evidence type="ECO:0000313" key="12">
    <source>
        <dbReference type="Proteomes" id="UP000002358"/>
    </source>
</evidence>
<name>A0A7M7J7M4_NASVI</name>
<evidence type="ECO:0000256" key="1">
    <source>
        <dbReference type="ARBA" id="ARBA00004651"/>
    </source>
</evidence>
<keyword evidence="7 10" id="KW-0472">Membrane</keyword>
<dbReference type="SMR" id="A0A7M7J7M4"/>
<evidence type="ECO:0000256" key="3">
    <source>
        <dbReference type="ARBA" id="ARBA00022606"/>
    </source>
</evidence>
<dbReference type="GO" id="GO:0005549">
    <property type="term" value="F:odorant binding"/>
    <property type="evidence" value="ECO:0007669"/>
    <property type="project" value="InterPro"/>
</dbReference>
<evidence type="ECO:0000256" key="7">
    <source>
        <dbReference type="ARBA" id="ARBA00023136"/>
    </source>
</evidence>